<sequence length="450" mass="48354">MLSFTNLLTGGAVKTILTGTAVSATMAGALLANPYEPYEGTTLVINVPAHPHYNAMMKVLPAFTEETGIEVEVDQLQYLKMRERQTLELTKDEGDYDMIAYVVFSKADYVYADQLENLAKYFMNPALADPNYDQADLISGYVENIGVAGGQKGYLPGQLGSAFGIPFGSETSVLAYRKDIFEKHGIPVPETYDQLLDAACKIPEVEPGMGGMASRAASGHQASHAFLLHLAPLGGRVFDDNWEPIINNEAGVAAANALKTIVDCGPDGSQTFGPAEAAAAFQQGQAAMFMDSIAFAAGFEDPSKSTVAGKVGYALHPEGVRRGSQTGGFGIAIPKNAQNKEAAFLLMQWLTSKKGDLMVAMAGGNPSRFSTYENAELNEKYPYSATFGEALKYADPDWRPIIPTWGKINADIGTTMSQVLTEGLDPQEALDGVATRARAIMEEAGYYTWQ</sequence>
<dbReference type="SUPFAM" id="SSF53850">
    <property type="entry name" value="Periplasmic binding protein-like II"/>
    <property type="match status" value="1"/>
</dbReference>
<dbReference type="PANTHER" id="PTHR43649:SF34">
    <property type="entry name" value="ABC TRANSPORTER PERIPLASMIC-BINDING PROTEIN YCJN-RELATED"/>
    <property type="match status" value="1"/>
</dbReference>
<dbReference type="InterPro" id="IPR050490">
    <property type="entry name" value="Bact_solute-bd_prot1"/>
</dbReference>
<gene>
    <name evidence="5" type="ORF">MUB52_21540</name>
</gene>
<accession>A0ABT3BKF0</accession>
<dbReference type="EMBL" id="JALIEB010000025">
    <property type="protein sequence ID" value="MCV3274025.1"/>
    <property type="molecule type" value="Genomic_DNA"/>
</dbReference>
<evidence type="ECO:0000313" key="6">
    <source>
        <dbReference type="Proteomes" id="UP001208690"/>
    </source>
</evidence>
<proteinExistence type="inferred from homology"/>
<comment type="subcellular location">
    <subcellularLocation>
        <location evidence="1">Periplasm</location>
    </subcellularLocation>
</comment>
<keyword evidence="6" id="KW-1185">Reference proteome</keyword>
<evidence type="ECO:0000256" key="2">
    <source>
        <dbReference type="ARBA" id="ARBA00008520"/>
    </source>
</evidence>
<evidence type="ECO:0000256" key="3">
    <source>
        <dbReference type="ARBA" id="ARBA00022448"/>
    </source>
</evidence>
<organism evidence="5 6">
    <name type="scientific">Roseobacter sinensis</name>
    <dbReference type="NCBI Taxonomy" id="2931391"/>
    <lineage>
        <taxon>Bacteria</taxon>
        <taxon>Pseudomonadati</taxon>
        <taxon>Pseudomonadota</taxon>
        <taxon>Alphaproteobacteria</taxon>
        <taxon>Rhodobacterales</taxon>
        <taxon>Roseobacteraceae</taxon>
        <taxon>Roseobacter</taxon>
    </lineage>
</organism>
<comment type="caution">
    <text evidence="5">The sequence shown here is derived from an EMBL/GenBank/DDBJ whole genome shotgun (WGS) entry which is preliminary data.</text>
</comment>
<name>A0ABT3BKF0_9RHOB</name>
<dbReference type="PANTHER" id="PTHR43649">
    <property type="entry name" value="ARABINOSE-BINDING PROTEIN-RELATED"/>
    <property type="match status" value="1"/>
</dbReference>
<comment type="similarity">
    <text evidence="2">Belongs to the bacterial solute-binding protein 1 family.</text>
</comment>
<evidence type="ECO:0000313" key="5">
    <source>
        <dbReference type="EMBL" id="MCV3274025.1"/>
    </source>
</evidence>
<keyword evidence="3" id="KW-0813">Transport</keyword>
<dbReference type="Gene3D" id="3.40.190.10">
    <property type="entry name" value="Periplasmic binding protein-like II"/>
    <property type="match status" value="2"/>
</dbReference>
<keyword evidence="4" id="KW-0732">Signal</keyword>
<dbReference type="InterPro" id="IPR006059">
    <property type="entry name" value="SBP"/>
</dbReference>
<protein>
    <submittedName>
        <fullName evidence="5">Extracellular solute-binding protein</fullName>
    </submittedName>
</protein>
<reference evidence="5 6" key="1">
    <citation type="submission" date="2022-04" db="EMBL/GenBank/DDBJ databases">
        <title>Roseobacter sp. WL0113 is a bacterium isolated from neritic sediment.</title>
        <authorList>
            <person name="Wang L."/>
            <person name="He W."/>
            <person name="Zhang D.-F."/>
        </authorList>
    </citation>
    <scope>NUCLEOTIDE SEQUENCE [LARGE SCALE GENOMIC DNA]</scope>
    <source>
        <strain evidence="5 6">WL0113</strain>
    </source>
</reference>
<evidence type="ECO:0000256" key="1">
    <source>
        <dbReference type="ARBA" id="ARBA00004418"/>
    </source>
</evidence>
<dbReference type="RefSeq" id="WP_263846231.1">
    <property type="nucleotide sequence ID" value="NZ_JALIEB010000025.1"/>
</dbReference>
<dbReference type="Proteomes" id="UP001208690">
    <property type="component" value="Unassembled WGS sequence"/>
</dbReference>
<dbReference type="Pfam" id="PF01547">
    <property type="entry name" value="SBP_bac_1"/>
    <property type="match status" value="1"/>
</dbReference>
<evidence type="ECO:0000256" key="4">
    <source>
        <dbReference type="ARBA" id="ARBA00022729"/>
    </source>
</evidence>